<protein>
    <submittedName>
        <fullName evidence="8">Uncharacterized protein</fullName>
    </submittedName>
</protein>
<dbReference type="EMBL" id="CAJEWN010000030">
    <property type="protein sequence ID" value="CAD2142903.1"/>
    <property type="molecule type" value="Genomic_DNA"/>
</dbReference>
<comment type="caution">
    <text evidence="8">The sequence shown here is derived from an EMBL/GenBank/DDBJ whole genome shotgun (WGS) entry which is preliminary data.</text>
</comment>
<feature type="domain" description="EGF-like" evidence="6">
    <location>
        <begin position="83"/>
        <end position="113"/>
    </location>
</feature>
<dbReference type="PANTHER" id="PTHR14949">
    <property type="entry name" value="EGF-LIKE-DOMAIN, MULTIPLE 7, 8"/>
    <property type="match status" value="1"/>
</dbReference>
<evidence type="ECO:0000256" key="3">
    <source>
        <dbReference type="ARBA" id="ARBA00023157"/>
    </source>
</evidence>
<dbReference type="SUPFAM" id="SSF49899">
    <property type="entry name" value="Concanavalin A-like lectins/glucanases"/>
    <property type="match status" value="1"/>
</dbReference>
<sequence length="1416" mass="163081">MKICFSSTKCLCPSNFEGNYCQIKKETKIEKCQRESWCGKNGYCKILNEEGGNNIFEEEIIFCECKEGFFGEFCEGKQNNNLKNNSCECLNGGECIENNLCKCLIGFYGNKCQFKLNPCNLFNGLCVKEENYECNAYFNMSTGAIELLCKCGENNNNEGNYSCIPQFNNLCINQNNFCKNGGECISFNSSIKCKCLNNYFGNNCEYLINYCSLPEICLNGGNCLNNSVDNKYFCECLNNGSGINCENSKENLFIDGDNSMNILENPCKQKPDYCNNAGECHLLPNTTHRYCKCLPPFTGIYCETKKLPNFNLYFAGIKAKINSPINQKINSQLFPCKTTLEKFTFCLWVKFGEIDKNLINNYFENERKRQTFFTFAMFNGKNYTSLLELDEFNLYIFTSKNSQLNINYGNKEDFENNNWNHICIVSNGDNSNNYLSLYLNGNLIKNLIFSWKWPELINNECIVFIGENGNEENNNFIGQISKAELYSELFNSKQINYLLNNCLNNNYFSIEPLIAWTDFSSVIVYNSAIIVIHPGICLNNYCKFGENNCFNENKNSRSTKISIKCPESQQIILDNPDQRLINVNWDDSFNKMFPFPIQNPIVRLESNFRPGQIFTWGYHRIIYYVEDSFGYWNSCEFNIIISPNKCQLPSNNSKNNNSTIFILNKMDLKENSEAEFNAKLFCKNNEYIFKKQQPFYICDRLGKWNHWENIGIPFEFPSCSSTENVLQEIEGNLNFNGFCSNYNEYQDEITRSILNISEKFGGFCEKENCDGQLFIRSACSFENEEKSTFWMEGNFNKIQKRLIKRGENKKIIKIKFYLNLRNLKYSVGPIILNYLKSLFGNNFNEEQTRLSCSDNFPQLDIENKSNTNISDPKSLPIIQCSTCAPGETWKDTEQKFTTITTKNFDFIMNKNVSSGKCEKCPPNTFKTTEGIQNCIPCPNGRITGGVSGCIYLSDCYKNCSPGYIYSWENDKCIPCPRGQFMPYSGRLKCLACPIDSTTVGEGSINKEGCSIKCKDGEEMGQNEQCKPCMKGTFREGLMSVCKRCQIGFTTKKEGSLNSKECNQINCPPGYFANNKLINEEINLNFKFLQICLPCPIGYYENEFGSNKCKKCPEGYITKQLGAKNIFECDQVWDGSCKPDQPEPCPNGSECIQIRGKYLNVEKYLILENKESNVFGFRLFWELFVLLFFHQYFYCCGKITLDNLNNNNFTRNDLPIFTTTQPLQNIINQSFNQQNHPNKNIKRRAISDSDLLKRHVNHNLINDPIFEIKNNLMEEFENKENNNIEIKIPPKLTVQTSFKEIENNKFRQRIYSCSSSSSSSSSNNYGIIEENENNYQNEKTEKFPSPELVNQIHLTNVELRRIQLEKQLKITPFQSGLRSSLTARNINRLPPPNNNLKKKHPPTNTPSYDDDDDAFFS</sequence>
<keyword evidence="4" id="KW-0245">EGF-like domain</keyword>
<dbReference type="SMART" id="SM01411">
    <property type="entry name" value="Ephrin_rec_like"/>
    <property type="match status" value="4"/>
</dbReference>
<dbReference type="Pfam" id="PF13385">
    <property type="entry name" value="Laminin_G_3"/>
    <property type="match status" value="1"/>
</dbReference>
<evidence type="ECO:0000259" key="7">
    <source>
        <dbReference type="PROSITE" id="PS50825"/>
    </source>
</evidence>
<proteinExistence type="predicted"/>
<feature type="compositionally biased region" description="Acidic residues" evidence="5">
    <location>
        <begin position="1407"/>
        <end position="1416"/>
    </location>
</feature>
<dbReference type="GO" id="GO:0009986">
    <property type="term" value="C:cell surface"/>
    <property type="evidence" value="ECO:0007669"/>
    <property type="project" value="TreeGrafter"/>
</dbReference>
<dbReference type="Gene3D" id="2.60.120.200">
    <property type="match status" value="1"/>
</dbReference>
<feature type="region of interest" description="Disordered" evidence="5">
    <location>
        <begin position="1380"/>
        <end position="1416"/>
    </location>
</feature>
<keyword evidence="1" id="KW-0732">Signal</keyword>
<feature type="domain" description="HYR" evidence="7">
    <location>
        <begin position="555"/>
        <end position="643"/>
    </location>
</feature>
<dbReference type="InterPro" id="IPR009030">
    <property type="entry name" value="Growth_fac_rcpt_cys_sf"/>
</dbReference>
<evidence type="ECO:0000256" key="2">
    <source>
        <dbReference type="ARBA" id="ARBA00022737"/>
    </source>
</evidence>
<feature type="disulfide bond" evidence="4">
    <location>
        <begin position="274"/>
        <end position="291"/>
    </location>
</feature>
<feature type="domain" description="EGF-like" evidence="6">
    <location>
        <begin position="167"/>
        <end position="205"/>
    </location>
</feature>
<dbReference type="PROSITE" id="PS50026">
    <property type="entry name" value="EGF_3"/>
    <property type="match status" value="4"/>
</dbReference>
<accession>A0A6V7U3T1</accession>
<dbReference type="InterPro" id="IPR000742">
    <property type="entry name" value="EGF"/>
</dbReference>
<dbReference type="InterPro" id="IPR011641">
    <property type="entry name" value="Tyr-kin_ephrin_A/B_rcpt-like"/>
</dbReference>
<evidence type="ECO:0000313" key="9">
    <source>
        <dbReference type="Proteomes" id="UP000580250"/>
    </source>
</evidence>
<dbReference type="GO" id="GO:0005576">
    <property type="term" value="C:extracellular region"/>
    <property type="evidence" value="ECO:0007669"/>
    <property type="project" value="TreeGrafter"/>
</dbReference>
<evidence type="ECO:0000259" key="6">
    <source>
        <dbReference type="PROSITE" id="PS50026"/>
    </source>
</evidence>
<dbReference type="OrthoDB" id="5814741at2759"/>
<dbReference type="SUPFAM" id="SSF57184">
    <property type="entry name" value="Growth factor receptor domain"/>
    <property type="match status" value="1"/>
</dbReference>
<evidence type="ECO:0000256" key="4">
    <source>
        <dbReference type="PROSITE-ProRule" id="PRU00076"/>
    </source>
</evidence>
<dbReference type="PANTHER" id="PTHR14949:SF32">
    <property type="entry name" value="WNT INHIBITORY FACTOR 1"/>
    <property type="match status" value="1"/>
</dbReference>
<dbReference type="Pfam" id="PF07699">
    <property type="entry name" value="Ephrin_rec_like"/>
    <property type="match status" value="3"/>
</dbReference>
<feature type="disulfide bond" evidence="4">
    <location>
        <begin position="217"/>
        <end position="234"/>
    </location>
</feature>
<evidence type="ECO:0000313" key="8">
    <source>
        <dbReference type="EMBL" id="CAD2142903.1"/>
    </source>
</evidence>
<comment type="caution">
    <text evidence="4">Lacks conserved residue(s) required for the propagation of feature annotation.</text>
</comment>
<keyword evidence="3 4" id="KW-1015">Disulfide bond</keyword>
<feature type="disulfide bond" evidence="4">
    <location>
        <begin position="103"/>
        <end position="112"/>
    </location>
</feature>
<evidence type="ECO:0000256" key="5">
    <source>
        <dbReference type="SAM" id="MobiDB-lite"/>
    </source>
</evidence>
<dbReference type="GO" id="GO:0005102">
    <property type="term" value="F:signaling receptor binding"/>
    <property type="evidence" value="ECO:0007669"/>
    <property type="project" value="TreeGrafter"/>
</dbReference>
<evidence type="ECO:0000256" key="1">
    <source>
        <dbReference type="ARBA" id="ARBA00022729"/>
    </source>
</evidence>
<dbReference type="PROSITE" id="PS50825">
    <property type="entry name" value="HYR"/>
    <property type="match status" value="1"/>
</dbReference>
<dbReference type="Gene3D" id="2.10.50.10">
    <property type="entry name" value="Tumor Necrosis Factor Receptor, subunit A, domain 2"/>
    <property type="match status" value="4"/>
</dbReference>
<dbReference type="InterPro" id="IPR013320">
    <property type="entry name" value="ConA-like_dom_sf"/>
</dbReference>
<feature type="disulfide bond" evidence="4">
    <location>
        <begin position="236"/>
        <end position="245"/>
    </location>
</feature>
<dbReference type="Gene3D" id="2.10.25.10">
    <property type="entry name" value="Laminin"/>
    <property type="match status" value="3"/>
</dbReference>
<organism evidence="8 9">
    <name type="scientific">Meloidogyne enterolobii</name>
    <name type="common">Root-knot nematode worm</name>
    <name type="synonym">Meloidogyne mayaguensis</name>
    <dbReference type="NCBI Taxonomy" id="390850"/>
    <lineage>
        <taxon>Eukaryota</taxon>
        <taxon>Metazoa</taxon>
        <taxon>Ecdysozoa</taxon>
        <taxon>Nematoda</taxon>
        <taxon>Chromadorea</taxon>
        <taxon>Rhabditida</taxon>
        <taxon>Tylenchina</taxon>
        <taxon>Tylenchomorpha</taxon>
        <taxon>Tylenchoidea</taxon>
        <taxon>Meloidogynidae</taxon>
        <taxon>Meloidogyninae</taxon>
        <taxon>Meloidogyne</taxon>
    </lineage>
</organism>
<keyword evidence="2" id="KW-0677">Repeat</keyword>
<dbReference type="InterPro" id="IPR003410">
    <property type="entry name" value="HYR_dom"/>
</dbReference>
<dbReference type="PROSITE" id="PS00022">
    <property type="entry name" value="EGF_1"/>
    <property type="match status" value="5"/>
</dbReference>
<feature type="domain" description="EGF-like" evidence="6">
    <location>
        <begin position="207"/>
        <end position="246"/>
    </location>
</feature>
<name>A0A6V7U3T1_MELEN</name>
<dbReference type="PROSITE" id="PS01186">
    <property type="entry name" value="EGF_2"/>
    <property type="match status" value="3"/>
</dbReference>
<feature type="domain" description="EGF-like" evidence="6">
    <location>
        <begin position="263"/>
        <end position="303"/>
    </location>
</feature>
<gene>
    <name evidence="8" type="ORF">MENT_LOCUS7397</name>
</gene>
<dbReference type="SUPFAM" id="SSF57196">
    <property type="entry name" value="EGF/Laminin"/>
    <property type="match status" value="3"/>
</dbReference>
<dbReference type="CDD" id="cd00054">
    <property type="entry name" value="EGF_CA"/>
    <property type="match status" value="1"/>
</dbReference>
<feature type="disulfide bond" evidence="4">
    <location>
        <begin position="293"/>
        <end position="302"/>
    </location>
</feature>
<dbReference type="SMART" id="SM00181">
    <property type="entry name" value="EGF"/>
    <property type="match status" value="6"/>
</dbReference>
<feature type="disulfide bond" evidence="4">
    <location>
        <begin position="195"/>
        <end position="204"/>
    </location>
</feature>
<reference evidence="8 9" key="1">
    <citation type="submission" date="2020-08" db="EMBL/GenBank/DDBJ databases">
        <authorList>
            <person name="Koutsovoulos G."/>
            <person name="Danchin GJ E."/>
        </authorList>
    </citation>
    <scope>NUCLEOTIDE SEQUENCE [LARGE SCALE GENOMIC DNA]</scope>
</reference>
<dbReference type="InterPro" id="IPR050969">
    <property type="entry name" value="Dev_Signal_Modulators"/>
</dbReference>
<dbReference type="Proteomes" id="UP000580250">
    <property type="component" value="Unassembled WGS sequence"/>
</dbReference>